<evidence type="ECO:0000256" key="11">
    <source>
        <dbReference type="SAM" id="MobiDB-lite"/>
    </source>
</evidence>
<gene>
    <name evidence="13" type="ORF">GCM10010977_28790</name>
</gene>
<keyword evidence="14" id="KW-1185">Reference proteome</keyword>
<comment type="pathway">
    <text evidence="1">Secondary metabolite metabolism; quinolate metabolism.</text>
</comment>
<accession>A0ABQ2M9Z0</accession>
<dbReference type="InterPro" id="IPR032466">
    <property type="entry name" value="Metal_Hydrolase"/>
</dbReference>
<dbReference type="EC" id="4.1.1.45" evidence="4"/>
<evidence type="ECO:0000256" key="6">
    <source>
        <dbReference type="ARBA" id="ARBA00022723"/>
    </source>
</evidence>
<dbReference type="PANTHER" id="PTHR21240:SF27">
    <property type="entry name" value="2-AMINO-3-CARBOXYMUCONATE-6-SEMIALDEHYDE DECARBOXYLASE"/>
    <property type="match status" value="1"/>
</dbReference>
<evidence type="ECO:0000259" key="12">
    <source>
        <dbReference type="Pfam" id="PF04909"/>
    </source>
</evidence>
<keyword evidence="6" id="KW-0479">Metal-binding</keyword>
<keyword evidence="7" id="KW-0210">Decarboxylase</keyword>
<evidence type="ECO:0000256" key="7">
    <source>
        <dbReference type="ARBA" id="ARBA00022793"/>
    </source>
</evidence>
<feature type="domain" description="Amidohydrolase-related" evidence="12">
    <location>
        <begin position="7"/>
        <end position="333"/>
    </location>
</feature>
<dbReference type="InterPro" id="IPR032465">
    <property type="entry name" value="ACMSD"/>
</dbReference>
<organism evidence="13 14">
    <name type="scientific">Citricoccus zhacaiensis</name>
    <dbReference type="NCBI Taxonomy" id="489142"/>
    <lineage>
        <taxon>Bacteria</taxon>
        <taxon>Bacillati</taxon>
        <taxon>Actinomycetota</taxon>
        <taxon>Actinomycetes</taxon>
        <taxon>Micrococcales</taxon>
        <taxon>Micrococcaceae</taxon>
        <taxon>Citricoccus</taxon>
    </lineage>
</organism>
<reference evidence="14" key="1">
    <citation type="journal article" date="2019" name="Int. J. Syst. Evol. Microbiol.">
        <title>The Global Catalogue of Microorganisms (GCM) 10K type strain sequencing project: providing services to taxonomists for standard genome sequencing and annotation.</title>
        <authorList>
            <consortium name="The Broad Institute Genomics Platform"/>
            <consortium name="The Broad Institute Genome Sequencing Center for Infectious Disease"/>
            <person name="Wu L."/>
            <person name="Ma J."/>
        </authorList>
    </citation>
    <scope>NUCLEOTIDE SEQUENCE [LARGE SCALE GENOMIC DNA]</scope>
    <source>
        <strain evidence="14">CGMCC 1.7064</strain>
    </source>
</reference>
<keyword evidence="9" id="KW-0456">Lyase</keyword>
<evidence type="ECO:0000256" key="3">
    <source>
        <dbReference type="ARBA" id="ARBA00011245"/>
    </source>
</evidence>
<evidence type="ECO:0000256" key="4">
    <source>
        <dbReference type="ARBA" id="ARBA00012365"/>
    </source>
</evidence>
<comment type="subunit">
    <text evidence="3">Monomer.</text>
</comment>
<dbReference type="Gene3D" id="3.20.20.140">
    <property type="entry name" value="Metal-dependent hydrolases"/>
    <property type="match status" value="1"/>
</dbReference>
<proteinExistence type="inferred from homology"/>
<evidence type="ECO:0000256" key="8">
    <source>
        <dbReference type="ARBA" id="ARBA00022833"/>
    </source>
</evidence>
<evidence type="ECO:0000256" key="10">
    <source>
        <dbReference type="ARBA" id="ARBA00031120"/>
    </source>
</evidence>
<dbReference type="EMBL" id="BMLQ01000010">
    <property type="protein sequence ID" value="GGO48669.1"/>
    <property type="molecule type" value="Genomic_DNA"/>
</dbReference>
<evidence type="ECO:0000313" key="14">
    <source>
        <dbReference type="Proteomes" id="UP000642509"/>
    </source>
</evidence>
<comment type="caution">
    <text evidence="13">The sequence shown here is derived from an EMBL/GenBank/DDBJ whole genome shotgun (WGS) entry which is preliminary data.</text>
</comment>
<name>A0ABQ2M9Z0_9MICC</name>
<feature type="region of interest" description="Disordered" evidence="11">
    <location>
        <begin position="334"/>
        <end position="357"/>
    </location>
</feature>
<protein>
    <recommendedName>
        <fullName evidence="5">2-amino-3-carboxymuconate-6-semialdehyde decarboxylase</fullName>
        <ecNumber evidence="4">4.1.1.45</ecNumber>
    </recommendedName>
    <alternativeName>
        <fullName evidence="10">Picolinate carboxylase</fullName>
    </alternativeName>
</protein>
<evidence type="ECO:0000256" key="9">
    <source>
        <dbReference type="ARBA" id="ARBA00023239"/>
    </source>
</evidence>
<dbReference type="RefSeq" id="WP_188806865.1">
    <property type="nucleotide sequence ID" value="NZ_BAAAOU010000010.1"/>
</dbReference>
<dbReference type="SUPFAM" id="SSF51556">
    <property type="entry name" value="Metallo-dependent hydrolases"/>
    <property type="match status" value="1"/>
</dbReference>
<dbReference type="PANTHER" id="PTHR21240">
    <property type="entry name" value="2-AMINO-3-CARBOXYLMUCONATE-6-SEMIALDEHYDE DECARBOXYLASE"/>
    <property type="match status" value="1"/>
</dbReference>
<evidence type="ECO:0000256" key="5">
    <source>
        <dbReference type="ARBA" id="ARBA00021214"/>
    </source>
</evidence>
<keyword evidence="8" id="KW-0862">Zinc</keyword>
<sequence length="357" mass="38334">MTAPGTIDVHAHFLPEGDPPAAVTESFRDVPRVVRDSSTSGRVVRGDVDFRTVRSSLWNLSDRLAEMDAAGIGVQVISPMPVALDYQAPPKAFAAYCRWVNDAIAAAVRDSQGRLCGLGTLPLADPERLVQELDYLHFDLGLSGVEIGTRIAGMDLDDARLHGFFAAAQRLGMAILVHPVDGGGGAIRRGGFVYNFGLGMPSDTALAASALVFGGVLERFPALRIAMVHGCGTFTWAYPRLRMGAKIARTHDLEQLDRNLARLYVDTLVFDPDDLRLLVQRFGTERLLVGSDHPFVPGQPDGSLKDLAEMAPNLESEAMSRILRTNALEFLGLPVTPGAQDPGSPSTHEPATASIKG</sequence>
<evidence type="ECO:0000313" key="13">
    <source>
        <dbReference type="EMBL" id="GGO48669.1"/>
    </source>
</evidence>
<comment type="similarity">
    <text evidence="2">Belongs to the metallo-dependent hydrolases superfamily. ACMSD family.</text>
</comment>
<dbReference type="Proteomes" id="UP000642509">
    <property type="component" value="Unassembled WGS sequence"/>
</dbReference>
<dbReference type="Pfam" id="PF04909">
    <property type="entry name" value="Amidohydro_2"/>
    <property type="match status" value="1"/>
</dbReference>
<dbReference type="InterPro" id="IPR006680">
    <property type="entry name" value="Amidohydro-rel"/>
</dbReference>
<evidence type="ECO:0000256" key="1">
    <source>
        <dbReference type="ARBA" id="ARBA00005079"/>
    </source>
</evidence>
<evidence type="ECO:0000256" key="2">
    <source>
        <dbReference type="ARBA" id="ARBA00005871"/>
    </source>
</evidence>